<evidence type="ECO:0000256" key="2">
    <source>
        <dbReference type="PROSITE-ProRule" id="PRU01248"/>
    </source>
</evidence>
<name>A0A2R7Y2G9_9CREN</name>
<evidence type="ECO:0000259" key="3">
    <source>
        <dbReference type="PROSITE" id="PS51900"/>
    </source>
</evidence>
<dbReference type="InterPro" id="IPR044068">
    <property type="entry name" value="CB"/>
</dbReference>
<protein>
    <recommendedName>
        <fullName evidence="3">Core-binding (CB) domain-containing protein</fullName>
    </recommendedName>
</protein>
<dbReference type="Gene3D" id="1.10.150.130">
    <property type="match status" value="1"/>
</dbReference>
<dbReference type="EMBL" id="NBVN01000008">
    <property type="protein sequence ID" value="PUA31629.1"/>
    <property type="molecule type" value="Genomic_DNA"/>
</dbReference>
<reference evidence="4 5" key="1">
    <citation type="journal article" date="2018" name="Syst. Appl. Microbiol.">
        <title>A new symbiotic nanoarchaeote (Candidatus Nanoclepta minutus) and its host (Zestosphaera tikiterensis gen. nov., sp. nov.) from a New Zealand hot spring.</title>
        <authorList>
            <person name="St John E."/>
            <person name="Liu Y."/>
            <person name="Podar M."/>
            <person name="Stott M.B."/>
            <person name="Meneghin J."/>
            <person name="Chen Z."/>
            <person name="Lagutin K."/>
            <person name="Mitchell K."/>
            <person name="Reysenbach A.L."/>
        </authorList>
    </citation>
    <scope>NUCLEOTIDE SEQUENCE [LARGE SCALE GENOMIC DNA]</scope>
    <source>
        <strain evidence="4">NZ3</strain>
    </source>
</reference>
<dbReference type="Proteomes" id="UP000244093">
    <property type="component" value="Unassembled WGS sequence"/>
</dbReference>
<dbReference type="InterPro" id="IPR004107">
    <property type="entry name" value="Integrase_SAM-like_N"/>
</dbReference>
<feature type="domain" description="Core-binding (CB)" evidence="3">
    <location>
        <begin position="118"/>
        <end position="157"/>
    </location>
</feature>
<evidence type="ECO:0000256" key="1">
    <source>
        <dbReference type="ARBA" id="ARBA00023125"/>
    </source>
</evidence>
<sequence>MKDLHNFKTIEIKLPKHLVEWLEEFSKEIAMEPSQLMANILTYYYEAYKRGFEKGRETSSLGVAISGEPTGVVEIGNVEELVRKYINEEKVKKGTFIIRRFASWIKDKHINPLELKDETIKEFLEDYLKEHSISESTYHKYRRALERFIEFLSKSLK</sequence>
<proteinExistence type="predicted"/>
<gene>
    <name evidence="4" type="ORF">B7O98_09015</name>
</gene>
<dbReference type="InterPro" id="IPR010998">
    <property type="entry name" value="Integrase_recombinase_N"/>
</dbReference>
<dbReference type="AlphaFoldDB" id="A0A2R7Y2G9"/>
<keyword evidence="1 2" id="KW-0238">DNA-binding</keyword>
<evidence type="ECO:0000313" key="4">
    <source>
        <dbReference type="EMBL" id="PUA31629.1"/>
    </source>
</evidence>
<dbReference type="GO" id="GO:0003677">
    <property type="term" value="F:DNA binding"/>
    <property type="evidence" value="ECO:0007669"/>
    <property type="project" value="UniProtKB-UniRule"/>
</dbReference>
<accession>A0A2R7Y2G9</accession>
<dbReference type="GO" id="GO:0015074">
    <property type="term" value="P:DNA integration"/>
    <property type="evidence" value="ECO:0007669"/>
    <property type="project" value="InterPro"/>
</dbReference>
<evidence type="ECO:0000313" key="5">
    <source>
        <dbReference type="Proteomes" id="UP000244093"/>
    </source>
</evidence>
<dbReference type="Pfam" id="PF02899">
    <property type="entry name" value="Phage_int_SAM_1"/>
    <property type="match status" value="1"/>
</dbReference>
<comment type="caution">
    <text evidence="4">The sequence shown here is derived from an EMBL/GenBank/DDBJ whole genome shotgun (WGS) entry which is preliminary data.</text>
</comment>
<dbReference type="PROSITE" id="PS51900">
    <property type="entry name" value="CB"/>
    <property type="match status" value="1"/>
</dbReference>
<organism evidence="4 5">
    <name type="scientific">Zestosphaera tikiterensis</name>
    <dbReference type="NCBI Taxonomy" id="1973259"/>
    <lineage>
        <taxon>Archaea</taxon>
        <taxon>Thermoproteota</taxon>
        <taxon>Thermoprotei</taxon>
        <taxon>Desulfurococcales</taxon>
        <taxon>Desulfurococcaceae</taxon>
        <taxon>Zestosphaera</taxon>
    </lineage>
</organism>